<dbReference type="Pfam" id="PF00561">
    <property type="entry name" value="Abhydrolase_1"/>
    <property type="match status" value="1"/>
</dbReference>
<gene>
    <name evidence="4" type="primary">Ephx2_1</name>
    <name evidence="4" type="ORF">CK203_004424</name>
</gene>
<feature type="domain" description="AB hydrolase-1" evidence="3">
    <location>
        <begin position="52"/>
        <end position="136"/>
    </location>
</feature>
<comment type="similarity">
    <text evidence="2">Belongs to the AB hydrolase superfamily. Epoxide hydrolase family.</text>
</comment>
<evidence type="ECO:0000256" key="1">
    <source>
        <dbReference type="ARBA" id="ARBA00022801"/>
    </source>
</evidence>
<dbReference type="SUPFAM" id="SSF53474">
    <property type="entry name" value="alpha/beta-Hydrolases"/>
    <property type="match status" value="1"/>
</dbReference>
<keyword evidence="1 4" id="KW-0378">Hydrolase</keyword>
<dbReference type="Proteomes" id="UP000288805">
    <property type="component" value="Unassembled WGS sequence"/>
</dbReference>
<evidence type="ECO:0000313" key="5">
    <source>
        <dbReference type="Proteomes" id="UP000288805"/>
    </source>
</evidence>
<dbReference type="InterPro" id="IPR000073">
    <property type="entry name" value="AB_hydrolase_1"/>
</dbReference>
<accession>A0A438KFU6</accession>
<dbReference type="PANTHER" id="PTHR43329">
    <property type="entry name" value="EPOXIDE HYDROLASE"/>
    <property type="match status" value="1"/>
</dbReference>
<evidence type="ECO:0000259" key="3">
    <source>
        <dbReference type="Pfam" id="PF00561"/>
    </source>
</evidence>
<dbReference type="InterPro" id="IPR000639">
    <property type="entry name" value="Epox_hydrolase-like"/>
</dbReference>
<dbReference type="PRINTS" id="PR00412">
    <property type="entry name" value="EPOXHYDRLASE"/>
</dbReference>
<evidence type="ECO:0000313" key="4">
    <source>
        <dbReference type="EMBL" id="RVX20079.1"/>
    </source>
</evidence>
<dbReference type="Gene3D" id="3.40.50.1820">
    <property type="entry name" value="alpha/beta hydrolase"/>
    <property type="match status" value="1"/>
</dbReference>
<reference evidence="4 5" key="1">
    <citation type="journal article" date="2018" name="PLoS Genet.">
        <title>Population sequencing reveals clonal diversity and ancestral inbreeding in the grapevine cultivar Chardonnay.</title>
        <authorList>
            <person name="Roach M.J."/>
            <person name="Johnson D.L."/>
            <person name="Bohlmann J."/>
            <person name="van Vuuren H.J."/>
            <person name="Jones S.J."/>
            <person name="Pretorius I.S."/>
            <person name="Schmidt S.A."/>
            <person name="Borneman A.R."/>
        </authorList>
    </citation>
    <scope>NUCLEOTIDE SEQUENCE [LARGE SCALE GENOMIC DNA]</scope>
    <source>
        <strain evidence="5">cv. Chardonnay</strain>
        <tissue evidence="4">Leaf</tissue>
    </source>
</reference>
<sequence length="303" mass="34097">MEQIQHKYVEVSGLKLHVAELGTGEEQTLCFDTTGSYFNFVSIPLKEVPVQGYGLSQQPPEPEKASFDDLVVDVIGVMDGLGISKAFLVGKDFGAGPVFHVAVLHPERVSGVITLGIPCMLPGFSVIPMHLFPKGFYVLRWQEPGRAEADFGRFDVKTVIRNIYMLFCRSELQVASDDQEIMDLADPSAPLPPWFTEEDLKVYSSLYENSGFRTALQVPYRTLGVNFVITDPKITAPGMLIMGEKDYVLKFPGMEEYIRSEKVKEFMPNLEIIFHEEGNHFVQEQLPEEVNQLLITFLNKHST</sequence>
<dbReference type="InterPro" id="IPR029058">
    <property type="entry name" value="AB_hydrolase_fold"/>
</dbReference>
<dbReference type="GO" id="GO:0016787">
    <property type="term" value="F:hydrolase activity"/>
    <property type="evidence" value="ECO:0007669"/>
    <property type="project" value="UniProtKB-KW"/>
</dbReference>
<evidence type="ECO:0000256" key="2">
    <source>
        <dbReference type="ARBA" id="ARBA00038334"/>
    </source>
</evidence>
<organism evidence="4 5">
    <name type="scientific">Vitis vinifera</name>
    <name type="common">Grape</name>
    <dbReference type="NCBI Taxonomy" id="29760"/>
    <lineage>
        <taxon>Eukaryota</taxon>
        <taxon>Viridiplantae</taxon>
        <taxon>Streptophyta</taxon>
        <taxon>Embryophyta</taxon>
        <taxon>Tracheophyta</taxon>
        <taxon>Spermatophyta</taxon>
        <taxon>Magnoliopsida</taxon>
        <taxon>eudicotyledons</taxon>
        <taxon>Gunneridae</taxon>
        <taxon>Pentapetalae</taxon>
        <taxon>rosids</taxon>
        <taxon>Vitales</taxon>
        <taxon>Vitaceae</taxon>
        <taxon>Viteae</taxon>
        <taxon>Vitis</taxon>
    </lineage>
</organism>
<protein>
    <submittedName>
        <fullName evidence="4">Bifunctional epoxide hydrolase 2</fullName>
    </submittedName>
</protein>
<comment type="caution">
    <text evidence="4">The sequence shown here is derived from an EMBL/GenBank/DDBJ whole genome shotgun (WGS) entry which is preliminary data.</text>
</comment>
<dbReference type="EMBL" id="QGNW01000007">
    <property type="protein sequence ID" value="RVX20079.1"/>
    <property type="molecule type" value="Genomic_DNA"/>
</dbReference>
<proteinExistence type="inferred from homology"/>
<dbReference type="AlphaFoldDB" id="A0A438KFU6"/>
<name>A0A438KFU6_VITVI</name>